<name>A0A0D1WA80_9EURO</name>
<dbReference type="HOGENOM" id="CLU_014148_0_1_1"/>
<dbReference type="Gene3D" id="1.25.40.10">
    <property type="entry name" value="Tetratricopeptide repeat domain"/>
    <property type="match status" value="2"/>
</dbReference>
<feature type="repeat" description="PPR" evidence="2">
    <location>
        <begin position="454"/>
        <end position="488"/>
    </location>
</feature>
<evidence type="ECO:0000256" key="2">
    <source>
        <dbReference type="PROSITE-ProRule" id="PRU00708"/>
    </source>
</evidence>
<dbReference type="PANTHER" id="PTHR47942">
    <property type="entry name" value="TETRATRICOPEPTIDE REPEAT (TPR)-LIKE SUPERFAMILY PROTEIN-RELATED"/>
    <property type="match status" value="1"/>
</dbReference>
<evidence type="ECO:0008006" key="5">
    <source>
        <dbReference type="Google" id="ProtNLM"/>
    </source>
</evidence>
<dbReference type="InterPro" id="IPR051222">
    <property type="entry name" value="PPR/CCM1_RNA-binding"/>
</dbReference>
<dbReference type="AlphaFoldDB" id="A0A0D1WA80"/>
<proteinExistence type="predicted"/>
<protein>
    <recommendedName>
        <fullName evidence="5">Pentatricopeptide repeat domain-containing protein</fullName>
    </recommendedName>
</protein>
<dbReference type="NCBIfam" id="TIGR00756">
    <property type="entry name" value="PPR"/>
    <property type="match status" value="1"/>
</dbReference>
<dbReference type="Proteomes" id="UP000053599">
    <property type="component" value="Unassembled WGS sequence"/>
</dbReference>
<dbReference type="OrthoDB" id="185373at2759"/>
<evidence type="ECO:0000313" key="4">
    <source>
        <dbReference type="Proteomes" id="UP000053599"/>
    </source>
</evidence>
<dbReference type="PROSITE" id="PS51375">
    <property type="entry name" value="PPR"/>
    <property type="match status" value="1"/>
</dbReference>
<reference evidence="3 4" key="1">
    <citation type="submission" date="2015-01" db="EMBL/GenBank/DDBJ databases">
        <title>The Genome Sequence of Exophiala sideris CBS121828.</title>
        <authorList>
            <consortium name="The Broad Institute Genomics Platform"/>
            <person name="Cuomo C."/>
            <person name="de Hoog S."/>
            <person name="Gorbushina A."/>
            <person name="Stielow B."/>
            <person name="Teixiera M."/>
            <person name="Abouelleil A."/>
            <person name="Chapman S.B."/>
            <person name="Priest M."/>
            <person name="Young S.K."/>
            <person name="Wortman J."/>
            <person name="Nusbaum C."/>
            <person name="Birren B."/>
        </authorList>
    </citation>
    <scope>NUCLEOTIDE SEQUENCE [LARGE SCALE GENOMIC DNA]</scope>
    <source>
        <strain evidence="3 4">CBS 121828</strain>
    </source>
</reference>
<dbReference type="InterPro" id="IPR002885">
    <property type="entry name" value="PPR_rpt"/>
</dbReference>
<dbReference type="EMBL" id="KN846951">
    <property type="protein sequence ID" value="KIV85735.1"/>
    <property type="molecule type" value="Genomic_DNA"/>
</dbReference>
<evidence type="ECO:0000256" key="1">
    <source>
        <dbReference type="ARBA" id="ARBA00022737"/>
    </source>
</evidence>
<gene>
    <name evidence="3" type="ORF">PV11_01396</name>
</gene>
<dbReference type="InterPro" id="IPR011990">
    <property type="entry name" value="TPR-like_helical_dom_sf"/>
</dbReference>
<organism evidence="3 4">
    <name type="scientific">Exophiala sideris</name>
    <dbReference type="NCBI Taxonomy" id="1016849"/>
    <lineage>
        <taxon>Eukaryota</taxon>
        <taxon>Fungi</taxon>
        <taxon>Dikarya</taxon>
        <taxon>Ascomycota</taxon>
        <taxon>Pezizomycotina</taxon>
        <taxon>Eurotiomycetes</taxon>
        <taxon>Chaetothyriomycetidae</taxon>
        <taxon>Chaetothyriales</taxon>
        <taxon>Herpotrichiellaceae</taxon>
        <taxon>Exophiala</taxon>
    </lineage>
</organism>
<evidence type="ECO:0000313" key="3">
    <source>
        <dbReference type="EMBL" id="KIV85735.1"/>
    </source>
</evidence>
<keyword evidence="1" id="KW-0677">Repeat</keyword>
<accession>A0A0D1WA80</accession>
<dbReference type="PANTHER" id="PTHR47942:SF63">
    <property type="entry name" value="PENTATRICOPEPTIDE REPEAT-CONTAINING PROTEIN"/>
    <property type="match status" value="1"/>
</dbReference>
<sequence length="854" mass="97858">MRGICHLSRRWHQQFSLSPSFRGHQSCLQLLQPVRHLRQPARSRLPRSPAPSSVPRVAPVKVNEYEQYGNDASTRVKVHDYLAEEGEQMRAQLDELDRDLALMKEGPFGPNSEFIQSFPPDEREELLKALEEEGVTAPDIDDMLTAEDLEEVARDEKSSRRLAEEKDPLKVTLSIPSKDKIYVKRFNKALHEAGQAEAKDKDYFTLWKWYLRCQQHVSNFAVIIPEDVWHFLWKTQTTRFYRPQHLAMLGKDMMKVDVPLEDKELVQYIDALEATGDIAAAAETWEAQKARLGTNNELAETFWMTGIRIYVALGKPQKAQNLALECYDHTTMVDPEVLVMVVSAWAKSQSQTAPIKAWSCYLELRKRLERNEDEQTSLRVLGHVSGVLLEAGRTELASAVFKDMYLLKYKSAFDSWTFFQDMAKSLPNSPSPGEDVVNKIGLASLAFLPRNFYNRFFFGSWIKWLIGEGRLDEAAQVVELMYERGTRPDARHLNGLVAAWLREGSPTSRKSAEDTAWAMIRERVEMVRKRQAKTMSGSAPSPKERTIDAAQIPPFLRRGAPAATIETFSILLQHYTRRADLENASRVTDVMVGPAQMKPNAFIMNHWLYASLRSGRAEEVWTRYLNLKETISPDLETFCALWDTAKACYTPPNSHQNVFPDARSLFAEMQGWLRIIEPKKGELAKADFSPELYEQIIRCFCLLSDPDGILCALYGLRESFGMLPHEEVVRLIIVSVARSFWSDFVGPQQRRASNMRKMKNLHYQSAVKTLTEIIVTMMDRKLADGDMDPEQIEDIESRPAQELRFDVLTSFLCMVIEKRSKGFSDISEEVFTAAEQMKTSVPREIFVRRDWDNV</sequence>